<name>A0A2C5Y9E9_9HYPO</name>
<dbReference type="EMBL" id="NJET01000010">
    <property type="protein sequence ID" value="PHH66115.1"/>
    <property type="molecule type" value="Genomic_DNA"/>
</dbReference>
<dbReference type="AlphaFoldDB" id="A0A2C5Y9E9"/>
<keyword evidence="3" id="KW-1185">Reference proteome</keyword>
<evidence type="ECO:0000313" key="3">
    <source>
        <dbReference type="Proteomes" id="UP000226192"/>
    </source>
</evidence>
<feature type="region of interest" description="Disordered" evidence="1">
    <location>
        <begin position="460"/>
        <end position="498"/>
    </location>
</feature>
<feature type="region of interest" description="Disordered" evidence="1">
    <location>
        <begin position="161"/>
        <end position="210"/>
    </location>
</feature>
<proteinExistence type="predicted"/>
<evidence type="ECO:0000256" key="1">
    <source>
        <dbReference type="SAM" id="MobiDB-lite"/>
    </source>
</evidence>
<organism evidence="2 3">
    <name type="scientific">Ophiocordyceps australis</name>
    <dbReference type="NCBI Taxonomy" id="1399860"/>
    <lineage>
        <taxon>Eukaryota</taxon>
        <taxon>Fungi</taxon>
        <taxon>Dikarya</taxon>
        <taxon>Ascomycota</taxon>
        <taxon>Pezizomycotina</taxon>
        <taxon>Sordariomycetes</taxon>
        <taxon>Hypocreomycetidae</taxon>
        <taxon>Hypocreales</taxon>
        <taxon>Ophiocordycipitaceae</taxon>
        <taxon>Ophiocordyceps</taxon>
    </lineage>
</organism>
<dbReference type="OrthoDB" id="5422510at2759"/>
<dbReference type="Proteomes" id="UP000226192">
    <property type="component" value="Unassembled WGS sequence"/>
</dbReference>
<dbReference type="PANTHER" id="PTHR42032">
    <property type="entry name" value="YALI0E30679P"/>
    <property type="match status" value="1"/>
</dbReference>
<reference evidence="2 3" key="1">
    <citation type="submission" date="2017-06" db="EMBL/GenBank/DDBJ databases">
        <title>Ant-infecting Ophiocordyceps genomes reveal a high diversity of potential behavioral manipulation genes and a possible major role for enterotoxins.</title>
        <authorList>
            <person name="De Bekker C."/>
            <person name="Evans H.C."/>
            <person name="Brachmann A."/>
            <person name="Hughes D.P."/>
        </authorList>
    </citation>
    <scope>NUCLEOTIDE SEQUENCE [LARGE SCALE GENOMIC DNA]</scope>
    <source>
        <strain evidence="2 3">Map64</strain>
    </source>
</reference>
<evidence type="ECO:0000313" key="2">
    <source>
        <dbReference type="EMBL" id="PHH66115.1"/>
    </source>
</evidence>
<comment type="caution">
    <text evidence="2">The sequence shown here is derived from an EMBL/GenBank/DDBJ whole genome shotgun (WGS) entry which is preliminary data.</text>
</comment>
<accession>A0A2C5Y9E9</accession>
<dbReference type="PANTHER" id="PTHR42032:SF1">
    <property type="entry name" value="YALI0E30679P"/>
    <property type="match status" value="1"/>
</dbReference>
<feature type="region of interest" description="Disordered" evidence="1">
    <location>
        <begin position="1"/>
        <end position="62"/>
    </location>
</feature>
<protein>
    <submittedName>
        <fullName evidence="2">Uncharacterized protein</fullName>
    </submittedName>
</protein>
<feature type="compositionally biased region" description="Low complexity" evidence="1">
    <location>
        <begin position="465"/>
        <end position="481"/>
    </location>
</feature>
<dbReference type="STRING" id="1399860.A0A2C5Y9E9"/>
<gene>
    <name evidence="2" type="ORF">CDD81_178</name>
</gene>
<sequence>MASPTDDGSRPLPAKSPASASTATTSGFNGQPGHALRRAKTGDEATRRTCMTSNCSDAAPPERLVRRSSSLSDYSIEARNILNPATQAHAELASPESSSLASLSLAFALLPAIAGSLFQNGHGFVTDIMLLGLAGVFLHWSVTQPWLWYHAAQQVRVQHEADGDSAAVEDDSDAKAPVPGAGATRRGLEKVPEEDEAGSDEAEKGRAVPREATLEQQAALRELHFYEVAALVACLVLPLASAGLLHAIRAQLSRPSEGLVSNYNLTIFLLVSELRVFSHMLRLVQARTLHLQRVVHQHSPLAASSAHDDLAGRLDRLEMLLGSLDGATASPPAAAASPGLDLGPGLVNGLGSKQEAQVTRNVRNAISPDLDALNRALRRYEKKTTLLQLQSEARFATLDARMDDAIALAAAAAKNSLPVRSRLLRALDSLTATALLPFRAAAGLLLLPLRWSFALARRAQHKPQSPAARPSARSSRSAKAPVQQRLAPDRAPIRAAKR</sequence>
<feature type="compositionally biased region" description="Basic and acidic residues" evidence="1">
    <location>
        <begin position="201"/>
        <end position="210"/>
    </location>
</feature>